<keyword evidence="1" id="KW-0812">Transmembrane</keyword>
<evidence type="ECO:0000313" key="2">
    <source>
        <dbReference type="EMBL" id="MFD0915425.1"/>
    </source>
</evidence>
<feature type="transmembrane region" description="Helical" evidence="1">
    <location>
        <begin position="117"/>
        <end position="136"/>
    </location>
</feature>
<dbReference type="EMBL" id="JBHTJV010000002">
    <property type="protein sequence ID" value="MFD0915425.1"/>
    <property type="molecule type" value="Genomic_DNA"/>
</dbReference>
<evidence type="ECO:0000256" key="1">
    <source>
        <dbReference type="SAM" id="Phobius"/>
    </source>
</evidence>
<feature type="transmembrane region" description="Helical" evidence="1">
    <location>
        <begin position="342"/>
        <end position="363"/>
    </location>
</feature>
<keyword evidence="1" id="KW-0472">Membrane</keyword>
<feature type="transmembrane region" description="Helical" evidence="1">
    <location>
        <begin position="64"/>
        <end position="84"/>
    </location>
</feature>
<reference evidence="3" key="1">
    <citation type="journal article" date="2019" name="Int. J. Syst. Evol. Microbiol.">
        <title>The Global Catalogue of Microorganisms (GCM) 10K type strain sequencing project: providing services to taxonomists for standard genome sequencing and annotation.</title>
        <authorList>
            <consortium name="The Broad Institute Genomics Platform"/>
            <consortium name="The Broad Institute Genome Sequencing Center for Infectious Disease"/>
            <person name="Wu L."/>
            <person name="Ma J."/>
        </authorList>
    </citation>
    <scope>NUCLEOTIDE SEQUENCE [LARGE SCALE GENOMIC DNA]</scope>
    <source>
        <strain evidence="3">CCUG 60023</strain>
    </source>
</reference>
<sequence>MSKSSAAQIREWNGPAILSFGFRPFFLFGAFWAALAMVMWMGMLTGIVELPTHLDPVSWHAHEFLFGYLGAIIAGFLLTAVPNWTGRLPVVGWRLGLLFGIWIASRIAMAISDLLPLATIAIMDLAFPILLGALILQEIIAGKNWRNLIVLAMLAAFTLANGIFHWEAAHGIHAAQGLGLRLGLASAIMMICVIGGRIIPSFTRNWLVQNNKTDRPVAPMQQFDKLALLLTLIALLVWVVTPDRAVTGFLLLAVVLLHTFRLARWKGMQTKQEPLLLVLHIAYAMVPLGALGIGVGIMFPEVLTAAAAQHVWMAGAIGLMTLGVMSRATLGHTGQPLKAGGSTVFIYASLIASLAARLSAIALPNFAMELYSLSASLWIAAFGGFVLIYGKYLIGRKQTNVSNRHSKH</sequence>
<evidence type="ECO:0000313" key="3">
    <source>
        <dbReference type="Proteomes" id="UP001597101"/>
    </source>
</evidence>
<feature type="transmembrane region" description="Helical" evidence="1">
    <location>
        <begin position="223"/>
        <end position="240"/>
    </location>
</feature>
<protein>
    <submittedName>
        <fullName evidence="2">NnrS family protein</fullName>
    </submittedName>
</protein>
<name>A0ABW3FES3_9HYPH</name>
<feature type="transmembrane region" description="Helical" evidence="1">
    <location>
        <begin position="275"/>
        <end position="299"/>
    </location>
</feature>
<accession>A0ABW3FES3</accession>
<dbReference type="Pfam" id="PF05940">
    <property type="entry name" value="NnrS"/>
    <property type="match status" value="1"/>
</dbReference>
<dbReference type="Proteomes" id="UP001597101">
    <property type="component" value="Unassembled WGS sequence"/>
</dbReference>
<feature type="transmembrane region" description="Helical" evidence="1">
    <location>
        <begin position="148"/>
        <end position="166"/>
    </location>
</feature>
<gene>
    <name evidence="2" type="ORF">ACFQ14_03295</name>
</gene>
<feature type="transmembrane region" description="Helical" evidence="1">
    <location>
        <begin position="246"/>
        <end position="263"/>
    </location>
</feature>
<feature type="transmembrane region" description="Helical" evidence="1">
    <location>
        <begin position="20"/>
        <end position="44"/>
    </location>
</feature>
<dbReference type="InterPro" id="IPR010266">
    <property type="entry name" value="NnrS"/>
</dbReference>
<proteinExistence type="predicted"/>
<organism evidence="2 3">
    <name type="scientific">Pseudahrensia aquimaris</name>
    <dbReference type="NCBI Taxonomy" id="744461"/>
    <lineage>
        <taxon>Bacteria</taxon>
        <taxon>Pseudomonadati</taxon>
        <taxon>Pseudomonadota</taxon>
        <taxon>Alphaproteobacteria</taxon>
        <taxon>Hyphomicrobiales</taxon>
        <taxon>Ahrensiaceae</taxon>
        <taxon>Pseudahrensia</taxon>
    </lineage>
</organism>
<feature type="transmembrane region" description="Helical" evidence="1">
    <location>
        <begin position="178"/>
        <end position="202"/>
    </location>
</feature>
<dbReference type="RefSeq" id="WP_377211267.1">
    <property type="nucleotide sequence ID" value="NZ_JBHTJV010000002.1"/>
</dbReference>
<keyword evidence="1" id="KW-1133">Transmembrane helix</keyword>
<keyword evidence="3" id="KW-1185">Reference proteome</keyword>
<feature type="transmembrane region" description="Helical" evidence="1">
    <location>
        <begin position="91"/>
        <end position="111"/>
    </location>
</feature>
<feature type="transmembrane region" description="Helical" evidence="1">
    <location>
        <begin position="375"/>
        <end position="394"/>
    </location>
</feature>
<comment type="caution">
    <text evidence="2">The sequence shown here is derived from an EMBL/GenBank/DDBJ whole genome shotgun (WGS) entry which is preliminary data.</text>
</comment>
<feature type="transmembrane region" description="Helical" evidence="1">
    <location>
        <begin position="311"/>
        <end position="330"/>
    </location>
</feature>